<protein>
    <submittedName>
        <fullName evidence="3">Carbon-nitrogen hydrolase family protein</fullName>
    </submittedName>
</protein>
<dbReference type="Gene3D" id="3.60.110.10">
    <property type="entry name" value="Carbon-nitrogen hydrolase"/>
    <property type="match status" value="1"/>
</dbReference>
<keyword evidence="1 3" id="KW-0378">Hydrolase</keyword>
<evidence type="ECO:0000313" key="3">
    <source>
        <dbReference type="EMBL" id="CAE6755292.1"/>
    </source>
</evidence>
<proteinExistence type="predicted"/>
<accession>A0ABN7LQT1</accession>
<organism evidence="3 4">
    <name type="scientific">Nitrospira defluvii</name>
    <dbReference type="NCBI Taxonomy" id="330214"/>
    <lineage>
        <taxon>Bacteria</taxon>
        <taxon>Pseudomonadati</taxon>
        <taxon>Nitrospirota</taxon>
        <taxon>Nitrospiria</taxon>
        <taxon>Nitrospirales</taxon>
        <taxon>Nitrospiraceae</taxon>
        <taxon>Nitrospira</taxon>
    </lineage>
</organism>
<keyword evidence="4" id="KW-1185">Reference proteome</keyword>
<reference evidence="3 4" key="1">
    <citation type="submission" date="2021-02" db="EMBL/GenBank/DDBJ databases">
        <authorList>
            <person name="Han P."/>
        </authorList>
    </citation>
    <scope>NUCLEOTIDE SEQUENCE [LARGE SCALE GENOMIC DNA]</scope>
    <source>
        <strain evidence="3">Candidatus Nitrospira sp. ZN2</strain>
    </source>
</reference>
<dbReference type="CDD" id="cd07197">
    <property type="entry name" value="nitrilase"/>
    <property type="match status" value="1"/>
</dbReference>
<name>A0ABN7LQT1_9BACT</name>
<comment type="caution">
    <text evidence="3">The sequence shown here is derived from an EMBL/GenBank/DDBJ whole genome shotgun (WGS) entry which is preliminary data.</text>
</comment>
<dbReference type="PANTHER" id="PTHR43674:SF16">
    <property type="entry name" value="CARBON-NITROGEN FAMILY, PUTATIVE (AFU_ORTHOLOGUE AFUA_5G02350)-RELATED"/>
    <property type="match status" value="1"/>
</dbReference>
<dbReference type="InterPro" id="IPR036526">
    <property type="entry name" value="C-N_Hydrolase_sf"/>
</dbReference>
<evidence type="ECO:0000256" key="1">
    <source>
        <dbReference type="ARBA" id="ARBA00022801"/>
    </source>
</evidence>
<dbReference type="EMBL" id="CAJNBJ010000016">
    <property type="protein sequence ID" value="CAE6755292.1"/>
    <property type="molecule type" value="Genomic_DNA"/>
</dbReference>
<feature type="domain" description="CN hydrolase" evidence="2">
    <location>
        <begin position="9"/>
        <end position="263"/>
    </location>
</feature>
<dbReference type="Proteomes" id="UP000675880">
    <property type="component" value="Unassembled WGS sequence"/>
</dbReference>
<evidence type="ECO:0000313" key="4">
    <source>
        <dbReference type="Proteomes" id="UP000675880"/>
    </source>
</evidence>
<sequence>MGLMAGPILPLAFLHLAPVPGALARNRHLITSAICSAARLGATWIITPELAVSGYTFADALGTEWIEPQPDHWMSRICRLAARLRVTLFLSHPEKDPRSGHLYNTVFAIGPDGRIAGSHRKINALRVRSEAWSTPGTEATAFCLAPFGSVGLLICADAYTPGIAKSLKAQRAKVLVSSAAWAPGLHGPNGEWERCTKDTGLPLFVCNRSGQDRTLDFRKAESVVAQGGKRLLSLSCEQSAIFLIDWNLTTGTLADPNARRILL</sequence>
<dbReference type="Pfam" id="PF00795">
    <property type="entry name" value="CN_hydrolase"/>
    <property type="match status" value="1"/>
</dbReference>
<dbReference type="SUPFAM" id="SSF56317">
    <property type="entry name" value="Carbon-nitrogen hydrolase"/>
    <property type="match status" value="1"/>
</dbReference>
<evidence type="ECO:0000259" key="2">
    <source>
        <dbReference type="PROSITE" id="PS50263"/>
    </source>
</evidence>
<dbReference type="InterPro" id="IPR003010">
    <property type="entry name" value="C-N_Hydrolase"/>
</dbReference>
<dbReference type="PROSITE" id="PS50263">
    <property type="entry name" value="CN_HYDROLASE"/>
    <property type="match status" value="1"/>
</dbReference>
<dbReference type="GO" id="GO:0016787">
    <property type="term" value="F:hydrolase activity"/>
    <property type="evidence" value="ECO:0007669"/>
    <property type="project" value="UniProtKB-KW"/>
</dbReference>
<dbReference type="InterPro" id="IPR050345">
    <property type="entry name" value="Aliph_Amidase/BUP"/>
</dbReference>
<gene>
    <name evidence="3" type="ORF">NSPZN2_30372</name>
</gene>
<dbReference type="PANTHER" id="PTHR43674">
    <property type="entry name" value="NITRILASE C965.09-RELATED"/>
    <property type="match status" value="1"/>
</dbReference>